<dbReference type="InterPro" id="IPR058548">
    <property type="entry name" value="MlaB-like_STAS"/>
</dbReference>
<keyword evidence="3" id="KW-1185">Reference proteome</keyword>
<gene>
    <name evidence="2" type="ORF">JAO74_10015</name>
</gene>
<dbReference type="InterPro" id="IPR036513">
    <property type="entry name" value="STAS_dom_sf"/>
</dbReference>
<evidence type="ECO:0000313" key="3">
    <source>
        <dbReference type="Proteomes" id="UP000640426"/>
    </source>
</evidence>
<proteinExistence type="predicted"/>
<evidence type="ECO:0000313" key="2">
    <source>
        <dbReference type="EMBL" id="MBJ6122127.1"/>
    </source>
</evidence>
<dbReference type="Proteomes" id="UP000640426">
    <property type="component" value="Unassembled WGS sequence"/>
</dbReference>
<dbReference type="SUPFAM" id="SSF52091">
    <property type="entry name" value="SpoIIaa-like"/>
    <property type="match status" value="1"/>
</dbReference>
<protein>
    <submittedName>
        <fullName evidence="2">STAS domain-containing protein</fullName>
    </submittedName>
</protein>
<evidence type="ECO:0000259" key="1">
    <source>
        <dbReference type="Pfam" id="PF13466"/>
    </source>
</evidence>
<reference evidence="3" key="1">
    <citation type="submission" date="2020-12" db="EMBL/GenBank/DDBJ databases">
        <title>Hymenobacter sp.</title>
        <authorList>
            <person name="Kim M.K."/>
        </authorList>
    </citation>
    <scope>NUCLEOTIDE SEQUENCE [LARGE SCALE GENOMIC DNA]</scope>
    <source>
        <strain evidence="3">BT553</strain>
    </source>
</reference>
<name>A0ABS0XQ02_9SPHN</name>
<dbReference type="Pfam" id="PF13466">
    <property type="entry name" value="STAS_2"/>
    <property type="match status" value="1"/>
</dbReference>
<accession>A0ABS0XQ02</accession>
<dbReference type="Gene3D" id="3.30.750.24">
    <property type="entry name" value="STAS domain"/>
    <property type="match status" value="1"/>
</dbReference>
<feature type="domain" description="MlaB-like STAS" evidence="1">
    <location>
        <begin position="22"/>
        <end position="97"/>
    </location>
</feature>
<dbReference type="EMBL" id="JAELXS010000005">
    <property type="protein sequence ID" value="MBJ6122127.1"/>
    <property type="molecule type" value="Genomic_DNA"/>
</dbReference>
<sequence>MTSTLSLPDMALSEPGRIDRMIRLPAHCTTVTAEDIRVRLVLAADFDGAMAVDASAVESVGQATLQLLVAAHAEAAATGQRFAITDASPAFVERVTQCRLADAIGLERQKEAYS</sequence>
<dbReference type="RefSeq" id="WP_199037552.1">
    <property type="nucleotide sequence ID" value="NZ_JAELXS010000005.1"/>
</dbReference>
<organism evidence="2 3">
    <name type="scientific">Sphingomonas mollis</name>
    <dbReference type="NCBI Taxonomy" id="2795726"/>
    <lineage>
        <taxon>Bacteria</taxon>
        <taxon>Pseudomonadati</taxon>
        <taxon>Pseudomonadota</taxon>
        <taxon>Alphaproteobacteria</taxon>
        <taxon>Sphingomonadales</taxon>
        <taxon>Sphingomonadaceae</taxon>
        <taxon>Sphingomonas</taxon>
    </lineage>
</organism>
<comment type="caution">
    <text evidence="2">The sequence shown here is derived from an EMBL/GenBank/DDBJ whole genome shotgun (WGS) entry which is preliminary data.</text>
</comment>